<dbReference type="OrthoDB" id="9955068at2"/>
<feature type="transmembrane region" description="Helical" evidence="2">
    <location>
        <begin position="270"/>
        <end position="290"/>
    </location>
</feature>
<dbReference type="RefSeq" id="WP_098485071.1">
    <property type="nucleotide sequence ID" value="NZ_PDJI01000004.1"/>
</dbReference>
<evidence type="ECO:0000313" key="4">
    <source>
        <dbReference type="Proteomes" id="UP000222106"/>
    </source>
</evidence>
<keyword evidence="2" id="KW-0472">Membrane</keyword>
<feature type="region of interest" description="Disordered" evidence="1">
    <location>
        <begin position="184"/>
        <end position="205"/>
    </location>
</feature>
<evidence type="ECO:0000256" key="2">
    <source>
        <dbReference type="SAM" id="Phobius"/>
    </source>
</evidence>
<sequence>MARPRYVRDWRLPPGWRAQRDTSVFGDGGAPLFDDPWDVLDPPGGEVSVAVLEPEALAPALPHGRRPGERRPPTLLLERRALTQTPGKVRKLLRTAPPVAPGLPVRPGHRTVTSGHGQVAMLSTRPWDAGTGPDVRVVAVVVPKWSRDAVVLTLTWDDEAGMAELERLAERVVEELQIVTEEVAETPRKPAKSSARRRRSGARPRVGAVYPPPDWVGTRLGGRPGDAAAWLTRAVRRLFGPRSFRRATRFTWVAFGVTVGALMLTEGRLLQVALLPVVAAVVLLPVLLAWRAWTVVHGLLTDGRGWSAPLPDSDEPRDLVQYLPVALLLGAIVLGPTVGTGAAPWHLVLAAWVDVLAHAVLLVLECGRGPALRLRARWDARQPG</sequence>
<keyword evidence="2" id="KW-1133">Transmembrane helix</keyword>
<feature type="transmembrane region" description="Helical" evidence="2">
    <location>
        <begin position="247"/>
        <end position="264"/>
    </location>
</feature>
<protein>
    <submittedName>
        <fullName evidence="3">Uncharacterized protein</fullName>
    </submittedName>
</protein>
<reference evidence="3 4" key="1">
    <citation type="submission" date="2017-10" db="EMBL/GenBank/DDBJ databases">
        <title>Sequencing the genomes of 1000 actinobacteria strains.</title>
        <authorList>
            <person name="Klenk H.-P."/>
        </authorList>
    </citation>
    <scope>NUCLEOTIDE SEQUENCE [LARGE SCALE GENOMIC DNA]</scope>
    <source>
        <strain evidence="3 4">DSM 21838</strain>
    </source>
</reference>
<feature type="transmembrane region" description="Helical" evidence="2">
    <location>
        <begin position="319"/>
        <end position="339"/>
    </location>
</feature>
<dbReference type="AlphaFoldDB" id="A0A2A9ERX1"/>
<keyword evidence="4" id="KW-1185">Reference proteome</keyword>
<organism evidence="3 4">
    <name type="scientific">Georgenia soli</name>
    <dbReference type="NCBI Taxonomy" id="638953"/>
    <lineage>
        <taxon>Bacteria</taxon>
        <taxon>Bacillati</taxon>
        <taxon>Actinomycetota</taxon>
        <taxon>Actinomycetes</taxon>
        <taxon>Micrococcales</taxon>
        <taxon>Bogoriellaceae</taxon>
        <taxon>Georgenia</taxon>
    </lineage>
</organism>
<name>A0A2A9ERX1_9MICO</name>
<evidence type="ECO:0000313" key="3">
    <source>
        <dbReference type="EMBL" id="PFG41291.1"/>
    </source>
</evidence>
<comment type="caution">
    <text evidence="3">The sequence shown here is derived from an EMBL/GenBank/DDBJ whole genome shotgun (WGS) entry which is preliminary data.</text>
</comment>
<feature type="compositionally biased region" description="Basic residues" evidence="1">
    <location>
        <begin position="189"/>
        <end position="202"/>
    </location>
</feature>
<dbReference type="EMBL" id="PDJI01000004">
    <property type="protein sequence ID" value="PFG41291.1"/>
    <property type="molecule type" value="Genomic_DNA"/>
</dbReference>
<gene>
    <name evidence="3" type="ORF">ATJ97_3839</name>
</gene>
<accession>A0A2A9ERX1</accession>
<proteinExistence type="predicted"/>
<evidence type="ECO:0000256" key="1">
    <source>
        <dbReference type="SAM" id="MobiDB-lite"/>
    </source>
</evidence>
<keyword evidence="2" id="KW-0812">Transmembrane</keyword>
<dbReference type="Proteomes" id="UP000222106">
    <property type="component" value="Unassembled WGS sequence"/>
</dbReference>